<dbReference type="InterPro" id="IPR005119">
    <property type="entry name" value="LysR_subst-bd"/>
</dbReference>
<evidence type="ECO:0000313" key="6">
    <source>
        <dbReference type="EMBL" id="QKJ67288.1"/>
    </source>
</evidence>
<dbReference type="PROSITE" id="PS50931">
    <property type="entry name" value="HTH_LYSR"/>
    <property type="match status" value="1"/>
</dbReference>
<dbReference type="Pfam" id="PF00126">
    <property type="entry name" value="HTH_1"/>
    <property type="match status" value="1"/>
</dbReference>
<dbReference type="InterPro" id="IPR036390">
    <property type="entry name" value="WH_DNA-bd_sf"/>
</dbReference>
<dbReference type="EMBL" id="CP054143">
    <property type="protein sequence ID" value="QKJ67288.1"/>
    <property type="molecule type" value="Genomic_DNA"/>
</dbReference>
<accession>A0A6M8ST97</accession>
<evidence type="ECO:0000256" key="1">
    <source>
        <dbReference type="ARBA" id="ARBA00009437"/>
    </source>
</evidence>
<dbReference type="InterPro" id="IPR000847">
    <property type="entry name" value="LysR_HTH_N"/>
</dbReference>
<evidence type="ECO:0000313" key="7">
    <source>
        <dbReference type="Proteomes" id="UP000504844"/>
    </source>
</evidence>
<keyword evidence="7" id="KW-1185">Reference proteome</keyword>
<dbReference type="SUPFAM" id="SSF53850">
    <property type="entry name" value="Periplasmic binding protein-like II"/>
    <property type="match status" value="1"/>
</dbReference>
<dbReference type="Gene3D" id="1.10.10.10">
    <property type="entry name" value="Winged helix-like DNA-binding domain superfamily/Winged helix DNA-binding domain"/>
    <property type="match status" value="1"/>
</dbReference>
<feature type="domain" description="HTH lysR-type" evidence="5">
    <location>
        <begin position="6"/>
        <end position="63"/>
    </location>
</feature>
<dbReference type="KEGG" id="dee:HQN60_11575"/>
<comment type="similarity">
    <text evidence="1">Belongs to the LysR transcriptional regulatory family.</text>
</comment>
<dbReference type="FunFam" id="1.10.10.10:FF:000001">
    <property type="entry name" value="LysR family transcriptional regulator"/>
    <property type="match status" value="1"/>
</dbReference>
<dbReference type="InterPro" id="IPR058163">
    <property type="entry name" value="LysR-type_TF_proteobact-type"/>
</dbReference>
<organism evidence="6 7">
    <name type="scientific">Deefgea piscis</name>
    <dbReference type="NCBI Taxonomy" id="2739061"/>
    <lineage>
        <taxon>Bacteria</taxon>
        <taxon>Pseudomonadati</taxon>
        <taxon>Pseudomonadota</taxon>
        <taxon>Betaproteobacteria</taxon>
        <taxon>Neisseriales</taxon>
        <taxon>Chitinibacteraceae</taxon>
        <taxon>Deefgea</taxon>
    </lineage>
</organism>
<protein>
    <submittedName>
        <fullName evidence="6">LysR family transcriptional regulator</fullName>
    </submittedName>
</protein>
<keyword evidence="2" id="KW-0805">Transcription regulation</keyword>
<dbReference type="Gene3D" id="3.40.190.290">
    <property type="match status" value="1"/>
</dbReference>
<evidence type="ECO:0000259" key="5">
    <source>
        <dbReference type="PROSITE" id="PS50931"/>
    </source>
</evidence>
<dbReference type="PANTHER" id="PTHR30537">
    <property type="entry name" value="HTH-TYPE TRANSCRIPTIONAL REGULATOR"/>
    <property type="match status" value="1"/>
</dbReference>
<evidence type="ECO:0000256" key="3">
    <source>
        <dbReference type="ARBA" id="ARBA00023125"/>
    </source>
</evidence>
<gene>
    <name evidence="6" type="ORF">HQN60_11575</name>
</gene>
<dbReference type="PANTHER" id="PTHR30537:SF58">
    <property type="entry name" value="HTH-TYPE TRANSCRIPTIONAL REGULATOR PERR"/>
    <property type="match status" value="1"/>
</dbReference>
<dbReference type="GO" id="GO:0043565">
    <property type="term" value="F:sequence-specific DNA binding"/>
    <property type="evidence" value="ECO:0007669"/>
    <property type="project" value="TreeGrafter"/>
</dbReference>
<dbReference type="PRINTS" id="PR00039">
    <property type="entry name" value="HTHLYSR"/>
</dbReference>
<keyword evidence="4" id="KW-0804">Transcription</keyword>
<dbReference type="AlphaFoldDB" id="A0A6M8ST97"/>
<name>A0A6M8ST97_9NEIS</name>
<dbReference type="Pfam" id="PF03466">
    <property type="entry name" value="LysR_substrate"/>
    <property type="match status" value="1"/>
</dbReference>
<proteinExistence type="inferred from homology"/>
<dbReference type="GO" id="GO:0006351">
    <property type="term" value="P:DNA-templated transcription"/>
    <property type="evidence" value="ECO:0007669"/>
    <property type="project" value="TreeGrafter"/>
</dbReference>
<evidence type="ECO:0000256" key="2">
    <source>
        <dbReference type="ARBA" id="ARBA00023015"/>
    </source>
</evidence>
<keyword evidence="3" id="KW-0238">DNA-binding</keyword>
<sequence>MNLSSERLQGIRAFIEVAQCSSFTAAAERMALTRSAVGKAVRRLEERLGVQLLERTTRSVKLTPEGARFFQSTLKVLNELEMAETALLDSKNGLAGTLRIALPTLFGRRWILPPLLELANTHTGLQLELLFSNELQHLQQDGIDLAVRIGQLPDSAQLIARPLGIQTVQLYAAPAFLTKHAPILSPRQLSEIRCIVSHPGQHWLLYNEYGELENFPLLEALALDEAQAILDAAVAGLGVARLPTWLATEAIATGQLQPLLASSTPPGRPIHLLWTARPYLPARLRLAIDHLITHCQANPW</sequence>
<dbReference type="GO" id="GO:0003700">
    <property type="term" value="F:DNA-binding transcription factor activity"/>
    <property type="evidence" value="ECO:0007669"/>
    <property type="project" value="InterPro"/>
</dbReference>
<dbReference type="Proteomes" id="UP000504844">
    <property type="component" value="Chromosome"/>
</dbReference>
<dbReference type="RefSeq" id="WP_173533791.1">
    <property type="nucleotide sequence ID" value="NZ_CP054143.1"/>
</dbReference>
<evidence type="ECO:0000256" key="4">
    <source>
        <dbReference type="ARBA" id="ARBA00023163"/>
    </source>
</evidence>
<dbReference type="InterPro" id="IPR036388">
    <property type="entry name" value="WH-like_DNA-bd_sf"/>
</dbReference>
<reference evidence="6 7" key="1">
    <citation type="submission" date="2020-05" db="EMBL/GenBank/DDBJ databases">
        <title>Complete genome sequence of Deefgea sp. D17.</title>
        <authorList>
            <person name="Bae J.-W."/>
            <person name="Han J.E."/>
        </authorList>
    </citation>
    <scope>NUCLEOTIDE SEQUENCE [LARGE SCALE GENOMIC DNA]</scope>
    <source>
        <strain evidence="6 7">D17</strain>
    </source>
</reference>
<dbReference type="SUPFAM" id="SSF46785">
    <property type="entry name" value="Winged helix' DNA-binding domain"/>
    <property type="match status" value="1"/>
</dbReference>